<dbReference type="InParanoid" id="D6RPU1"/>
<sequence>MPRGVNVHVGFIFRPYPSPARYLRPTLIPVRLTMKLWLLALAFGAVAPNARALIRFPCAQLVTERLDPLVTPGEVSPHLHQIVGGLQFVDGPVARPPERCNVHNMQVQGE</sequence>
<evidence type="ECO:0000313" key="1">
    <source>
        <dbReference type="EMBL" id="EFI27094.1"/>
    </source>
</evidence>
<accession>D6RPU1</accession>
<dbReference type="KEGG" id="cci:CC1G_15223"/>
<keyword evidence="2" id="KW-1185">Reference proteome</keyword>
<name>D6RPU1_COPC7</name>
<protein>
    <submittedName>
        <fullName evidence="1">Uncharacterized protein</fullName>
    </submittedName>
</protein>
<proteinExistence type="predicted"/>
<gene>
    <name evidence="1" type="ORF">CC1G_15223</name>
</gene>
<dbReference type="RefSeq" id="XP_002910588.1">
    <property type="nucleotide sequence ID" value="XM_002910542.1"/>
</dbReference>
<dbReference type="VEuPathDB" id="FungiDB:CC1G_15223"/>
<organism evidence="1 2">
    <name type="scientific">Coprinopsis cinerea (strain Okayama-7 / 130 / ATCC MYA-4618 / FGSC 9003)</name>
    <name type="common">Inky cap fungus</name>
    <name type="synonym">Hormographiella aspergillata</name>
    <dbReference type="NCBI Taxonomy" id="240176"/>
    <lineage>
        <taxon>Eukaryota</taxon>
        <taxon>Fungi</taxon>
        <taxon>Dikarya</taxon>
        <taxon>Basidiomycota</taxon>
        <taxon>Agaricomycotina</taxon>
        <taxon>Agaricomycetes</taxon>
        <taxon>Agaricomycetidae</taxon>
        <taxon>Agaricales</taxon>
        <taxon>Agaricineae</taxon>
        <taxon>Psathyrellaceae</taxon>
        <taxon>Coprinopsis</taxon>
    </lineage>
</organism>
<dbReference type="EMBL" id="AACS02000009">
    <property type="protein sequence ID" value="EFI27094.1"/>
    <property type="molecule type" value="Genomic_DNA"/>
</dbReference>
<evidence type="ECO:0000313" key="2">
    <source>
        <dbReference type="Proteomes" id="UP000001861"/>
    </source>
</evidence>
<dbReference type="OrthoDB" id="4773550at2759"/>
<dbReference type="Proteomes" id="UP000001861">
    <property type="component" value="Unassembled WGS sequence"/>
</dbReference>
<dbReference type="AlphaFoldDB" id="D6RPU1"/>
<comment type="caution">
    <text evidence="1">The sequence shown here is derived from an EMBL/GenBank/DDBJ whole genome shotgun (WGS) entry which is preliminary data.</text>
</comment>
<dbReference type="HOGENOM" id="CLU_2252028_0_0_1"/>
<reference evidence="1 2" key="1">
    <citation type="journal article" date="2010" name="Proc. Natl. Acad. Sci. U.S.A.">
        <title>Insights into evolution of multicellular fungi from the assembled chromosomes of the mushroom Coprinopsis cinerea (Coprinus cinereus).</title>
        <authorList>
            <person name="Stajich J.E."/>
            <person name="Wilke S.K."/>
            <person name="Ahren D."/>
            <person name="Au C.H."/>
            <person name="Birren B.W."/>
            <person name="Borodovsky M."/>
            <person name="Burns C."/>
            <person name="Canback B."/>
            <person name="Casselton L.A."/>
            <person name="Cheng C.K."/>
            <person name="Deng J."/>
            <person name="Dietrich F.S."/>
            <person name="Fargo D.C."/>
            <person name="Farman M.L."/>
            <person name="Gathman A.C."/>
            <person name="Goldberg J."/>
            <person name="Guigo R."/>
            <person name="Hoegger P.J."/>
            <person name="Hooker J.B."/>
            <person name="Huggins A."/>
            <person name="James T.Y."/>
            <person name="Kamada T."/>
            <person name="Kilaru S."/>
            <person name="Kodira C."/>
            <person name="Kues U."/>
            <person name="Kupfer D."/>
            <person name="Kwan H.S."/>
            <person name="Lomsadze A."/>
            <person name="Li W."/>
            <person name="Lilly W.W."/>
            <person name="Ma L.J."/>
            <person name="Mackey A.J."/>
            <person name="Manning G."/>
            <person name="Martin F."/>
            <person name="Muraguchi H."/>
            <person name="Natvig D.O."/>
            <person name="Palmerini H."/>
            <person name="Ramesh M.A."/>
            <person name="Rehmeyer C.J."/>
            <person name="Roe B.A."/>
            <person name="Shenoy N."/>
            <person name="Stanke M."/>
            <person name="Ter-Hovhannisyan V."/>
            <person name="Tunlid A."/>
            <person name="Velagapudi R."/>
            <person name="Vision T.J."/>
            <person name="Zeng Q."/>
            <person name="Zolan M.E."/>
            <person name="Pukkila P.J."/>
        </authorList>
    </citation>
    <scope>NUCLEOTIDE SEQUENCE [LARGE SCALE GENOMIC DNA]</scope>
    <source>
        <strain evidence="2">Okayama-7 / 130 / ATCC MYA-4618 / FGSC 9003</strain>
    </source>
</reference>
<dbReference type="STRING" id="240176.D6RPU1"/>
<dbReference type="GeneID" id="9379539"/>